<dbReference type="GO" id="GO:0004674">
    <property type="term" value="F:protein serine/threonine kinase activity"/>
    <property type="evidence" value="ECO:0007669"/>
    <property type="project" value="UniProtKB-KW"/>
</dbReference>
<evidence type="ECO:0000256" key="4">
    <source>
        <dbReference type="ARBA" id="ARBA00022553"/>
    </source>
</evidence>
<dbReference type="Gene3D" id="3.20.20.80">
    <property type="entry name" value="Glycosidases"/>
    <property type="match status" value="2"/>
</dbReference>
<evidence type="ECO:0000313" key="22">
    <source>
        <dbReference type="EMBL" id="EEE56614.1"/>
    </source>
</evidence>
<dbReference type="GO" id="GO:0005524">
    <property type="term" value="F:ATP binding"/>
    <property type="evidence" value="ECO:0007669"/>
    <property type="project" value="UniProtKB-KW"/>
</dbReference>
<dbReference type="InterPro" id="IPR000719">
    <property type="entry name" value="Prot_kinase_dom"/>
</dbReference>
<evidence type="ECO:0000259" key="21">
    <source>
        <dbReference type="PROSITE" id="PS50011"/>
    </source>
</evidence>
<dbReference type="InterPro" id="IPR032675">
    <property type="entry name" value="LRR_dom_sf"/>
</dbReference>
<dbReference type="SUPFAM" id="SSF56112">
    <property type="entry name" value="Protein kinase-like (PK-like)"/>
    <property type="match status" value="1"/>
</dbReference>
<evidence type="ECO:0000256" key="20">
    <source>
        <dbReference type="SAM" id="SignalP"/>
    </source>
</evidence>
<sequence length="1252" mass="138912">MVGGSRLFLLLLLPLLLLLLGAGCRDGRRCAAAAAQTQRLPQQEVEALKGIARKLNKMDWDFSVDPCTGSKTWVNASDSNSYPKSSYPNFPVSNLTCDCSFKNNTECHVISLELMRQNLSGVLPEEVVNLTYLTNLDLSRNFIQGPIPASWASLPVFNLSLQGNRISGTVPKELGRMPFLKSINLEGNQLEGHIPPEFGNIISLERFFISANDITGELPSTFSRLTNMTDFRIDGTNISGRIPSFIKNWQRVNRIDMQGTLMSGPIPPEISLLNNLTELRVTDLSGPSMKFPPLQNAQHLTKVVLRNCSIYGEIPPYLGQMQYLILMDLSFNKLTGQIPQNFDRMVALQLQYLYLSDNMLTGDLPGWMLKNKASNKVNMDVSFNNFTGNPPNECQQANVNMVSSFSSSNDNLLQPCLRKNLPCMDKPRYSSLFINCGGKSVEVNGNIYEDDSSRIGTSTFVLSNDRKWAYSSTGDFVGNPDADYIARNTSELTLDHPELYTEARLSPLSLKYYGVCMENGEYSVELHFAEIVFTEDHTFSSNGKRIFDVFIQGTKVLKDFNIQDEAGGVHRVITKTFTTNITDNTLEIHFYWAGKGTTGVPDRGVYGPLISAISVIQLNRNHHGISTGLMITIIVAACLIVILALILCYIKFFRKKNLKGNGLQFFYHGRKTDTSDLQTRTQYFFSLKEIESATKNFDPANKIGEGGFGPVYKGTLANGTTVAVKKLSSQSSQGNREFLNEIGIISALRHPNLVRLFGCCIDGEQLLLIYELLENNSLGRALFGRGDHQLKLDWPKRYNICLGTAKGLCYLHEESTLKIIHRDIKPSNILLDERLQPKISDFGLAKLNDDRGRMSTRIAGTVGYMAPEYATRGCLTCKADVYSFGVVTLEIVSGMSNTSSMSDDEYLHLLDWAERLKQEGRLLEIVDQRLGSHYSQEEALRMLNVALLCTNTSPVQRPRMSSVVSMLCGQAPLEVVPDEDLSGYIRPSYSQSNQSMNNSLTEWSYAPSSDPSILLQNRDWKQILESDAADVMELLLATPPPATADDPGLVVYWGRHKEEGSLRKACDTGHYTTVIITFYNVFGYGRYSLDISGHPLAAVGADIDQALPELLLATPPPATADDPGLVVYWGRHKEEGSLRKACDTGHYTTVIITFYNVFGYGRYSLDISGHPLAAGGGYSLPTNASAADVADNLIWNAYLGGHRAGVHRPFGDDAAVDGIDFFIDQGGAYHYDDLARLLNGYNKYYDDLALQV</sequence>
<comment type="subcellular location">
    <subcellularLocation>
        <location evidence="1">Membrane</location>
        <topology evidence="1">Single-pass type I membrane protein</topology>
    </subcellularLocation>
</comment>
<keyword evidence="15" id="KW-0675">Receptor</keyword>
<organism evidence="22">
    <name type="scientific">Oryza sativa subsp. japonica</name>
    <name type="common">Rice</name>
    <dbReference type="NCBI Taxonomy" id="39947"/>
    <lineage>
        <taxon>Eukaryota</taxon>
        <taxon>Viridiplantae</taxon>
        <taxon>Streptophyta</taxon>
        <taxon>Embryophyta</taxon>
        <taxon>Tracheophyta</taxon>
        <taxon>Spermatophyta</taxon>
        <taxon>Magnoliopsida</taxon>
        <taxon>Liliopsida</taxon>
        <taxon>Poales</taxon>
        <taxon>Poaceae</taxon>
        <taxon>BOP clade</taxon>
        <taxon>Oryzoideae</taxon>
        <taxon>Oryzeae</taxon>
        <taxon>Oryzinae</taxon>
        <taxon>Oryza</taxon>
        <taxon>Oryza sativa</taxon>
    </lineage>
</organism>
<evidence type="ECO:0000256" key="6">
    <source>
        <dbReference type="ARBA" id="ARBA00022679"/>
    </source>
</evidence>
<dbReference type="Proteomes" id="UP000007752">
    <property type="component" value="Chromosome 2"/>
</dbReference>
<dbReference type="InterPro" id="IPR001245">
    <property type="entry name" value="Ser-Thr/Tyr_kinase_cat_dom"/>
</dbReference>
<evidence type="ECO:0000256" key="3">
    <source>
        <dbReference type="ARBA" id="ARBA00022527"/>
    </source>
</evidence>
<evidence type="ECO:0000256" key="13">
    <source>
        <dbReference type="ARBA" id="ARBA00022989"/>
    </source>
</evidence>
<reference evidence="22" key="2">
    <citation type="submission" date="2008-12" db="EMBL/GenBank/DDBJ databases">
        <title>Improved gene annotation of the rice (Oryza sativa) genomes.</title>
        <authorList>
            <person name="Wang J."/>
            <person name="Li R."/>
            <person name="Fan W."/>
            <person name="Huang Q."/>
            <person name="Zhang J."/>
            <person name="Zhou Y."/>
            <person name="Hu Y."/>
            <person name="Zi S."/>
            <person name="Li J."/>
            <person name="Ni P."/>
            <person name="Zheng H."/>
            <person name="Zhang Y."/>
            <person name="Zhao M."/>
            <person name="Hao Q."/>
            <person name="McDermott J."/>
            <person name="Samudrala R."/>
            <person name="Kristiansen K."/>
            <person name="Wong G.K.-S."/>
        </authorList>
    </citation>
    <scope>NUCLEOTIDE SEQUENCE</scope>
</reference>
<dbReference type="Gene3D" id="2.60.120.430">
    <property type="entry name" value="Galactose-binding lectin"/>
    <property type="match status" value="1"/>
</dbReference>
<proteinExistence type="predicted"/>
<reference evidence="22" key="1">
    <citation type="journal article" date="2005" name="PLoS Biol.">
        <title>The genomes of Oryza sativa: a history of duplications.</title>
        <authorList>
            <person name="Yu J."/>
            <person name="Wang J."/>
            <person name="Lin W."/>
            <person name="Li S."/>
            <person name="Li H."/>
            <person name="Zhou J."/>
            <person name="Ni P."/>
            <person name="Dong W."/>
            <person name="Hu S."/>
            <person name="Zeng C."/>
            <person name="Zhang J."/>
            <person name="Zhang Y."/>
            <person name="Li R."/>
            <person name="Xu Z."/>
            <person name="Li S."/>
            <person name="Li X."/>
            <person name="Zheng H."/>
            <person name="Cong L."/>
            <person name="Lin L."/>
            <person name="Yin J."/>
            <person name="Geng J."/>
            <person name="Li G."/>
            <person name="Shi J."/>
            <person name="Liu J."/>
            <person name="Lv H."/>
            <person name="Li J."/>
            <person name="Wang J."/>
            <person name="Deng Y."/>
            <person name="Ran L."/>
            <person name="Shi X."/>
            <person name="Wang X."/>
            <person name="Wu Q."/>
            <person name="Li C."/>
            <person name="Ren X."/>
            <person name="Wang J."/>
            <person name="Wang X."/>
            <person name="Li D."/>
            <person name="Liu D."/>
            <person name="Zhang X."/>
            <person name="Ji Z."/>
            <person name="Zhao W."/>
            <person name="Sun Y."/>
            <person name="Zhang Z."/>
            <person name="Bao J."/>
            <person name="Han Y."/>
            <person name="Dong L."/>
            <person name="Ji J."/>
            <person name="Chen P."/>
            <person name="Wu S."/>
            <person name="Liu J."/>
            <person name="Xiao Y."/>
            <person name="Bu D."/>
            <person name="Tan J."/>
            <person name="Yang L."/>
            <person name="Ye C."/>
            <person name="Zhang J."/>
            <person name="Xu J."/>
            <person name="Zhou Y."/>
            <person name="Yu Y."/>
            <person name="Zhang B."/>
            <person name="Zhuang S."/>
            <person name="Wei H."/>
            <person name="Liu B."/>
            <person name="Lei M."/>
            <person name="Yu H."/>
            <person name="Li Y."/>
            <person name="Xu H."/>
            <person name="Wei S."/>
            <person name="He X."/>
            <person name="Fang L."/>
            <person name="Zhang Z."/>
            <person name="Zhang Y."/>
            <person name="Huang X."/>
            <person name="Su Z."/>
            <person name="Tong W."/>
            <person name="Li J."/>
            <person name="Tong Z."/>
            <person name="Li S."/>
            <person name="Ye J."/>
            <person name="Wang L."/>
            <person name="Fang L."/>
            <person name="Lei T."/>
            <person name="Chen C."/>
            <person name="Chen H."/>
            <person name="Xu Z."/>
            <person name="Li H."/>
            <person name="Huang H."/>
            <person name="Zhang F."/>
            <person name="Xu H."/>
            <person name="Li N."/>
            <person name="Zhao C."/>
            <person name="Li S."/>
            <person name="Dong L."/>
            <person name="Huang Y."/>
            <person name="Li L."/>
            <person name="Xi Y."/>
            <person name="Qi Q."/>
            <person name="Li W."/>
            <person name="Zhang B."/>
            <person name="Hu W."/>
            <person name="Zhang Y."/>
            <person name="Tian X."/>
            <person name="Jiao Y."/>
            <person name="Liang X."/>
            <person name="Jin J."/>
            <person name="Gao L."/>
            <person name="Zheng W."/>
            <person name="Hao B."/>
            <person name="Liu S."/>
            <person name="Wang W."/>
            <person name="Yuan L."/>
            <person name="Cao M."/>
            <person name="McDermott J."/>
            <person name="Samudrala R."/>
            <person name="Wang J."/>
            <person name="Wong G.K."/>
            <person name="Yang H."/>
        </authorList>
    </citation>
    <scope>NUCLEOTIDE SEQUENCE [LARGE SCALE GENOMIC DNA]</scope>
</reference>
<dbReference type="EC" id="2.7.11.1" evidence="2"/>
<dbReference type="PROSITE" id="PS51257">
    <property type="entry name" value="PROKAR_LIPOPROTEIN"/>
    <property type="match status" value="1"/>
</dbReference>
<keyword evidence="16" id="KW-0325">Glycoprotein</keyword>
<dbReference type="SMART" id="SM00220">
    <property type="entry name" value="S_TKc"/>
    <property type="match status" value="1"/>
</dbReference>
<dbReference type="InterPro" id="IPR051824">
    <property type="entry name" value="LRR_Rcpt-Like_S/T_Kinase"/>
</dbReference>
<dbReference type="InterPro" id="IPR017853">
    <property type="entry name" value="GH"/>
</dbReference>
<evidence type="ECO:0000256" key="12">
    <source>
        <dbReference type="ARBA" id="ARBA00022840"/>
    </source>
</evidence>
<dbReference type="InterPro" id="IPR021720">
    <property type="entry name" value="Malectin_dom"/>
</dbReference>
<comment type="catalytic activity">
    <reaction evidence="18">
        <text>L-seryl-[protein] + ATP = O-phospho-L-seryl-[protein] + ADP + H(+)</text>
        <dbReference type="Rhea" id="RHEA:17989"/>
        <dbReference type="Rhea" id="RHEA-COMP:9863"/>
        <dbReference type="Rhea" id="RHEA-COMP:11604"/>
        <dbReference type="ChEBI" id="CHEBI:15378"/>
        <dbReference type="ChEBI" id="CHEBI:29999"/>
        <dbReference type="ChEBI" id="CHEBI:30616"/>
        <dbReference type="ChEBI" id="CHEBI:83421"/>
        <dbReference type="ChEBI" id="CHEBI:456216"/>
        <dbReference type="EC" id="2.7.11.1"/>
    </reaction>
</comment>
<evidence type="ECO:0000256" key="14">
    <source>
        <dbReference type="ARBA" id="ARBA00023136"/>
    </source>
</evidence>
<evidence type="ECO:0000256" key="18">
    <source>
        <dbReference type="ARBA" id="ARBA00048679"/>
    </source>
</evidence>
<feature type="signal peptide" evidence="20">
    <location>
        <begin position="1"/>
        <end position="23"/>
    </location>
</feature>
<protein>
    <recommendedName>
        <fullName evidence="2">non-specific serine/threonine protein kinase</fullName>
        <ecNumber evidence="2">2.7.11.1</ecNumber>
    </recommendedName>
</protein>
<evidence type="ECO:0000256" key="9">
    <source>
        <dbReference type="ARBA" id="ARBA00022737"/>
    </source>
</evidence>
<feature type="domain" description="Protein kinase" evidence="21">
    <location>
        <begin position="697"/>
        <end position="973"/>
    </location>
</feature>
<keyword evidence="3" id="KW-0723">Serine/threonine-protein kinase</keyword>
<evidence type="ECO:0000256" key="10">
    <source>
        <dbReference type="ARBA" id="ARBA00022741"/>
    </source>
</evidence>
<keyword evidence="11" id="KW-0418">Kinase</keyword>
<evidence type="ECO:0000256" key="19">
    <source>
        <dbReference type="SAM" id="Phobius"/>
    </source>
</evidence>
<dbReference type="Pfam" id="PF11721">
    <property type="entry name" value="Malectin"/>
    <property type="match status" value="1"/>
</dbReference>
<dbReference type="FunFam" id="3.80.10.10:FF:001022">
    <property type="entry name" value="Probable LRR receptor-like serine/threonine-protein kinase At1g53420"/>
    <property type="match status" value="1"/>
</dbReference>
<keyword evidence="12" id="KW-0067">ATP-binding</keyword>
<dbReference type="InterPro" id="IPR008271">
    <property type="entry name" value="Ser/Thr_kinase_AS"/>
</dbReference>
<keyword evidence="9" id="KW-0677">Repeat</keyword>
<dbReference type="SUPFAM" id="SSF52058">
    <property type="entry name" value="L domain-like"/>
    <property type="match status" value="1"/>
</dbReference>
<dbReference type="FunFam" id="2.60.120.430:FF:000004">
    <property type="entry name" value="Putative leucine-rich repeat receptor-like serine/threonine-protein kinase"/>
    <property type="match status" value="1"/>
</dbReference>
<keyword evidence="13 19" id="KW-1133">Transmembrane helix</keyword>
<gene>
    <name evidence="22" type="ORF">OsJ_05994</name>
</gene>
<dbReference type="PANTHER" id="PTHR48006">
    <property type="entry name" value="LEUCINE-RICH REPEAT-CONTAINING PROTEIN DDB_G0281931-RELATED"/>
    <property type="match status" value="1"/>
</dbReference>
<dbReference type="PROSITE" id="PS50011">
    <property type="entry name" value="PROTEIN_KINASE_DOM"/>
    <property type="match status" value="1"/>
</dbReference>
<evidence type="ECO:0000256" key="2">
    <source>
        <dbReference type="ARBA" id="ARBA00012513"/>
    </source>
</evidence>
<keyword evidence="8 20" id="KW-0732">Signal</keyword>
<dbReference type="PANTHER" id="PTHR48006:SF81">
    <property type="entry name" value="PROTEIN KINASE DOMAIN-CONTAINING PROTEIN"/>
    <property type="match status" value="1"/>
</dbReference>
<dbReference type="Gene3D" id="3.30.200.20">
    <property type="entry name" value="Phosphorylase Kinase, domain 1"/>
    <property type="match status" value="1"/>
</dbReference>
<evidence type="ECO:0000256" key="11">
    <source>
        <dbReference type="ARBA" id="ARBA00022777"/>
    </source>
</evidence>
<evidence type="ECO:0000256" key="5">
    <source>
        <dbReference type="ARBA" id="ARBA00022614"/>
    </source>
</evidence>
<evidence type="ECO:0000256" key="7">
    <source>
        <dbReference type="ARBA" id="ARBA00022692"/>
    </source>
</evidence>
<keyword evidence="10" id="KW-0547">Nucleotide-binding</keyword>
<feature type="transmembrane region" description="Helical" evidence="19">
    <location>
        <begin position="629"/>
        <end position="650"/>
    </location>
</feature>
<dbReference type="SUPFAM" id="SSF51445">
    <property type="entry name" value="(Trans)glycosidases"/>
    <property type="match status" value="2"/>
</dbReference>
<dbReference type="InterPro" id="IPR011009">
    <property type="entry name" value="Kinase-like_dom_sf"/>
</dbReference>
<feature type="chain" id="PRO_5002881141" description="non-specific serine/threonine protein kinase" evidence="20">
    <location>
        <begin position="24"/>
        <end position="1252"/>
    </location>
</feature>
<dbReference type="PROSITE" id="PS00108">
    <property type="entry name" value="PROTEIN_KINASE_ST"/>
    <property type="match status" value="1"/>
</dbReference>
<dbReference type="EMBL" id="CM000139">
    <property type="protein sequence ID" value="EEE56614.1"/>
    <property type="molecule type" value="Genomic_DNA"/>
</dbReference>
<dbReference type="Gene3D" id="3.80.10.10">
    <property type="entry name" value="Ribonuclease Inhibitor"/>
    <property type="match status" value="3"/>
</dbReference>
<keyword evidence="4" id="KW-0597">Phosphoprotein</keyword>
<evidence type="ECO:0000256" key="8">
    <source>
        <dbReference type="ARBA" id="ARBA00022729"/>
    </source>
</evidence>
<evidence type="ECO:0000256" key="16">
    <source>
        <dbReference type="ARBA" id="ARBA00023180"/>
    </source>
</evidence>
<evidence type="ECO:0000256" key="1">
    <source>
        <dbReference type="ARBA" id="ARBA00004479"/>
    </source>
</evidence>
<dbReference type="GO" id="GO:0016020">
    <property type="term" value="C:membrane"/>
    <property type="evidence" value="ECO:0007669"/>
    <property type="project" value="UniProtKB-SubCell"/>
</dbReference>
<dbReference type="Gene3D" id="1.10.510.10">
    <property type="entry name" value="Transferase(Phosphotransferase) domain 1"/>
    <property type="match status" value="1"/>
</dbReference>
<evidence type="ECO:0000256" key="15">
    <source>
        <dbReference type="ARBA" id="ARBA00023170"/>
    </source>
</evidence>
<dbReference type="Pfam" id="PF00560">
    <property type="entry name" value="LRR_1"/>
    <property type="match status" value="3"/>
</dbReference>
<dbReference type="FunFam" id="3.30.200.20:FF:000217">
    <property type="entry name" value="probable LRR receptor-like serine/threonine-protein kinase At1g53430"/>
    <property type="match status" value="1"/>
</dbReference>
<keyword evidence="6" id="KW-0808">Transferase</keyword>
<keyword evidence="14 19" id="KW-0472">Membrane</keyword>
<dbReference type="FunFam" id="1.10.510.10:FF:000044">
    <property type="entry name" value="Putative LRR receptor-like serine/threonine-protein kinase"/>
    <property type="match status" value="1"/>
</dbReference>
<comment type="catalytic activity">
    <reaction evidence="17">
        <text>L-threonyl-[protein] + ATP = O-phospho-L-threonyl-[protein] + ADP + H(+)</text>
        <dbReference type="Rhea" id="RHEA:46608"/>
        <dbReference type="Rhea" id="RHEA-COMP:11060"/>
        <dbReference type="Rhea" id="RHEA-COMP:11605"/>
        <dbReference type="ChEBI" id="CHEBI:15378"/>
        <dbReference type="ChEBI" id="CHEBI:30013"/>
        <dbReference type="ChEBI" id="CHEBI:30616"/>
        <dbReference type="ChEBI" id="CHEBI:61977"/>
        <dbReference type="ChEBI" id="CHEBI:456216"/>
        <dbReference type="EC" id="2.7.11.1"/>
    </reaction>
</comment>
<dbReference type="CDD" id="cd14066">
    <property type="entry name" value="STKc_IRAK"/>
    <property type="match status" value="1"/>
</dbReference>
<dbReference type="AlphaFoldDB" id="B9F4F7"/>
<keyword evidence="5" id="KW-0433">Leucine-rich repeat</keyword>
<evidence type="ECO:0000256" key="17">
    <source>
        <dbReference type="ARBA" id="ARBA00047899"/>
    </source>
</evidence>
<accession>B9F4F7</accession>
<dbReference type="Pfam" id="PF07714">
    <property type="entry name" value="PK_Tyr_Ser-Thr"/>
    <property type="match status" value="1"/>
</dbReference>
<name>B9F4F7_ORYSJ</name>
<keyword evidence="7 19" id="KW-0812">Transmembrane</keyword>
<dbReference type="InterPro" id="IPR001611">
    <property type="entry name" value="Leu-rich_rpt"/>
</dbReference>